<sequence length="446" mass="47358">MTSLSKKEWMLISFMLFSMFFGAGNLIFPPYLGQEAGSLVWSSLLGFVLSAVGLPILGVVAVAKAGSFYQLASRVHPIFALIFPFLIYVSIGPALAIPRAGSLAFEMGMAPFLPEQLVASKISLLVYTVVFFLIVFWFSLSPSKLVDRFGKLLTPALLALIALIYIKSLVTPLGQTGAPTGKYGANPIAQGFLDGYLTMDALAALIFGIVIANTLRAKGMTDEKKLSASMIQAGLGAGFLLTVIYVVLGIMGASAASLGKAENGAQLLANMMDHLFGASGTLILGVIFTVACLCVSIGLVTSCSQYFHGLFGGLPYKGWVTVLCVLSMLVANLGLTQILQVSVPVLGAIYPIAIMLILLALVERFIPATSFVYMTTVGVVAVFGLADLANALLVAHQWDQVLAALPFYNVGAGWVMPALIAVAVGMLLDMWKRALLLRQKHSSQTE</sequence>
<comment type="caution">
    <text evidence="10">The sequence shown here is derived from an EMBL/GenBank/DDBJ whole genome shotgun (WGS) entry which is preliminary data.</text>
</comment>
<dbReference type="InterPro" id="IPR004685">
    <property type="entry name" value="Brnchd-chn_aa_trnsp_Livcs"/>
</dbReference>
<feature type="transmembrane region" description="Helical" evidence="9">
    <location>
        <begin position="117"/>
        <end position="140"/>
    </location>
</feature>
<dbReference type="Pfam" id="PF05525">
    <property type="entry name" value="Branch_AA_trans"/>
    <property type="match status" value="1"/>
</dbReference>
<feature type="transmembrane region" description="Helical" evidence="9">
    <location>
        <begin position="371"/>
        <end position="395"/>
    </location>
</feature>
<evidence type="ECO:0000256" key="9">
    <source>
        <dbReference type="RuleBase" id="RU362122"/>
    </source>
</evidence>
<feature type="transmembrane region" description="Helical" evidence="9">
    <location>
        <begin position="40"/>
        <end position="63"/>
    </location>
</feature>
<name>A0A4Y3PNJ3_BREPA</name>
<dbReference type="GO" id="GO:0015190">
    <property type="term" value="F:L-leucine transmembrane transporter activity"/>
    <property type="evidence" value="ECO:0007669"/>
    <property type="project" value="TreeGrafter"/>
</dbReference>
<comment type="function">
    <text evidence="9">Component of the transport system for branched-chain amino acids.</text>
</comment>
<evidence type="ECO:0000313" key="11">
    <source>
        <dbReference type="Proteomes" id="UP000316882"/>
    </source>
</evidence>
<accession>A0A4Y3PNJ3</accession>
<dbReference type="GO" id="GO:0015818">
    <property type="term" value="P:isoleucine transport"/>
    <property type="evidence" value="ECO:0007669"/>
    <property type="project" value="TreeGrafter"/>
</dbReference>
<comment type="subcellular location">
    <subcellularLocation>
        <location evidence="1 9">Cell membrane</location>
        <topology evidence="1 9">Multi-pass membrane protein</topology>
    </subcellularLocation>
</comment>
<dbReference type="GO" id="GO:0015820">
    <property type="term" value="P:L-leucine transport"/>
    <property type="evidence" value="ECO:0007669"/>
    <property type="project" value="TreeGrafter"/>
</dbReference>
<reference evidence="10 11" key="1">
    <citation type="submission" date="2019-06" db="EMBL/GenBank/DDBJ databases">
        <title>Whole genome shotgun sequence of Brevibacillus parabrevis NBRC 12334.</title>
        <authorList>
            <person name="Hosoyama A."/>
            <person name="Uohara A."/>
            <person name="Ohji S."/>
            <person name="Ichikawa N."/>
        </authorList>
    </citation>
    <scope>NUCLEOTIDE SEQUENCE [LARGE SCALE GENOMIC DNA]</scope>
    <source>
        <strain evidence="10 11">NBRC 12334</strain>
    </source>
</reference>
<feature type="transmembrane region" description="Helical" evidence="9">
    <location>
        <begin position="235"/>
        <end position="256"/>
    </location>
</feature>
<dbReference type="GeneID" id="87613243"/>
<evidence type="ECO:0000256" key="7">
    <source>
        <dbReference type="ARBA" id="ARBA00022989"/>
    </source>
</evidence>
<feature type="transmembrane region" description="Helical" evidence="9">
    <location>
        <begin position="276"/>
        <end position="302"/>
    </location>
</feature>
<dbReference type="GO" id="GO:0005304">
    <property type="term" value="F:L-valine transmembrane transporter activity"/>
    <property type="evidence" value="ECO:0007669"/>
    <property type="project" value="TreeGrafter"/>
</dbReference>
<dbReference type="RefSeq" id="WP_122966858.1">
    <property type="nucleotide sequence ID" value="NZ_BJMH01000030.1"/>
</dbReference>
<gene>
    <name evidence="10" type="primary">brnQ_2</name>
    <name evidence="10" type="ORF">BPA01_44770</name>
</gene>
<organism evidence="10 11">
    <name type="scientific">Brevibacillus parabrevis</name>
    <dbReference type="NCBI Taxonomy" id="54914"/>
    <lineage>
        <taxon>Bacteria</taxon>
        <taxon>Bacillati</taxon>
        <taxon>Bacillota</taxon>
        <taxon>Bacilli</taxon>
        <taxon>Bacillales</taxon>
        <taxon>Paenibacillaceae</taxon>
        <taxon>Brevibacillus</taxon>
    </lineage>
</organism>
<dbReference type="PANTHER" id="PTHR30588">
    <property type="entry name" value="BRANCHED-CHAIN AMINO ACID TRANSPORT SYSTEM 2 CARRIER PROTEIN"/>
    <property type="match status" value="1"/>
</dbReference>
<evidence type="ECO:0000256" key="3">
    <source>
        <dbReference type="ARBA" id="ARBA00022448"/>
    </source>
</evidence>
<keyword evidence="4" id="KW-1003">Cell membrane</keyword>
<feature type="transmembrane region" description="Helical" evidence="9">
    <location>
        <begin position="152"/>
        <end position="175"/>
    </location>
</feature>
<dbReference type="AlphaFoldDB" id="A0A4Y3PNJ3"/>
<comment type="similarity">
    <text evidence="2 9">Belongs to the branched chain amino acid transporter family.</text>
</comment>
<dbReference type="Proteomes" id="UP000316882">
    <property type="component" value="Unassembled WGS sequence"/>
</dbReference>
<feature type="transmembrane region" description="Helical" evidence="9">
    <location>
        <begin position="195"/>
        <end position="215"/>
    </location>
</feature>
<dbReference type="GO" id="GO:0005886">
    <property type="term" value="C:plasma membrane"/>
    <property type="evidence" value="ECO:0007669"/>
    <property type="project" value="UniProtKB-SubCell"/>
</dbReference>
<proteinExistence type="inferred from homology"/>
<evidence type="ECO:0000256" key="4">
    <source>
        <dbReference type="ARBA" id="ARBA00022475"/>
    </source>
</evidence>
<keyword evidence="3 9" id="KW-0813">Transport</keyword>
<dbReference type="GO" id="GO:0015188">
    <property type="term" value="F:L-isoleucine transmembrane transporter activity"/>
    <property type="evidence" value="ECO:0007669"/>
    <property type="project" value="TreeGrafter"/>
</dbReference>
<keyword evidence="11" id="KW-1185">Reference proteome</keyword>
<evidence type="ECO:0000256" key="5">
    <source>
        <dbReference type="ARBA" id="ARBA00022692"/>
    </source>
</evidence>
<evidence type="ECO:0000256" key="6">
    <source>
        <dbReference type="ARBA" id="ARBA00022970"/>
    </source>
</evidence>
<evidence type="ECO:0000256" key="8">
    <source>
        <dbReference type="ARBA" id="ARBA00023136"/>
    </source>
</evidence>
<feature type="transmembrane region" description="Helical" evidence="9">
    <location>
        <begin position="9"/>
        <end position="28"/>
    </location>
</feature>
<feature type="transmembrane region" description="Helical" evidence="9">
    <location>
        <begin position="407"/>
        <end position="428"/>
    </location>
</feature>
<evidence type="ECO:0000256" key="1">
    <source>
        <dbReference type="ARBA" id="ARBA00004651"/>
    </source>
</evidence>
<dbReference type="PANTHER" id="PTHR30588:SF0">
    <property type="entry name" value="BRANCHED-CHAIN AMINO ACID PERMEASE BRNQ"/>
    <property type="match status" value="1"/>
</dbReference>
<feature type="transmembrane region" description="Helical" evidence="9">
    <location>
        <begin position="314"/>
        <end position="335"/>
    </location>
</feature>
<protein>
    <recommendedName>
        <fullName evidence="9">Branched-chain amino acid transport system carrier protein</fullName>
    </recommendedName>
</protein>
<evidence type="ECO:0000256" key="2">
    <source>
        <dbReference type="ARBA" id="ARBA00008540"/>
    </source>
</evidence>
<feature type="transmembrane region" description="Helical" evidence="9">
    <location>
        <begin position="75"/>
        <end position="97"/>
    </location>
</feature>
<dbReference type="NCBIfam" id="TIGR00796">
    <property type="entry name" value="livcs"/>
    <property type="match status" value="1"/>
</dbReference>
<keyword evidence="8 9" id="KW-0472">Membrane</keyword>
<keyword evidence="7 9" id="KW-1133">Transmembrane helix</keyword>
<keyword evidence="5 9" id="KW-0812">Transmembrane</keyword>
<keyword evidence="6 9" id="KW-0029">Amino-acid transport</keyword>
<feature type="transmembrane region" description="Helical" evidence="9">
    <location>
        <begin position="341"/>
        <end position="362"/>
    </location>
</feature>
<dbReference type="EMBL" id="BJMH01000030">
    <property type="protein sequence ID" value="GEB34897.1"/>
    <property type="molecule type" value="Genomic_DNA"/>
</dbReference>
<dbReference type="STRING" id="54914.AV540_25470"/>
<evidence type="ECO:0000313" key="10">
    <source>
        <dbReference type="EMBL" id="GEB34897.1"/>
    </source>
</evidence>